<dbReference type="EMBL" id="AWTT01000050">
    <property type="protein sequence ID" value="KIS02759.1"/>
    <property type="molecule type" value="Genomic_DNA"/>
</dbReference>
<dbReference type="GO" id="GO:0006355">
    <property type="term" value="P:regulation of DNA-templated transcription"/>
    <property type="evidence" value="ECO:0007669"/>
    <property type="project" value="InterPro"/>
</dbReference>
<sequence length="135" mass="14590">MIEENSVRISSTVSNDVAKNLEQYAIESGLKKSSIVNAALKQFLAVNPIKLINGFKIEKIMLLGVSAFDPTKIPYFKVGEVVPNKDFLGTVTGISVSEDGSFFFISLEGGKEDGQFGPITTFTVSTSQYGVARTD</sequence>
<dbReference type="STRING" id="1335616.WDC_1676"/>
<keyword evidence="2" id="KW-1185">Reference proteome</keyword>
<dbReference type="AlphaFoldDB" id="A0A0D0YU13"/>
<comment type="caution">
    <text evidence="1">The sequence shown here is derived from an EMBL/GenBank/DDBJ whole genome shotgun (WGS) entry which is preliminary data.</text>
</comment>
<accession>A0A0D0YU13</accession>
<evidence type="ECO:0000313" key="1">
    <source>
        <dbReference type="EMBL" id="KIS02759.1"/>
    </source>
</evidence>
<reference evidence="1 2" key="1">
    <citation type="submission" date="2013-08" db="EMBL/GenBank/DDBJ databases">
        <title>Lactobacillus wasatchii sp. WDC04, a late gas producing bacteria isolated from aged chedder cheese.</title>
        <authorList>
            <person name="Oberg C.J."/>
            <person name="Culumber M."/>
            <person name="McMahon D.J."/>
            <person name="Broadbent J.R."/>
            <person name="Oberg T.S."/>
            <person name="Ortaki F."/>
        </authorList>
    </citation>
    <scope>NUCLEOTIDE SEQUENCE [LARGE SCALE GENOMIC DNA]</scope>
    <source>
        <strain evidence="1 2">WDC04</strain>
    </source>
</reference>
<dbReference type="OrthoDB" id="9869600at2"/>
<protein>
    <submittedName>
        <fullName evidence="1">Uncharacterized protein</fullName>
    </submittedName>
</protein>
<name>A0A0D0YU13_9LACO</name>
<dbReference type="RefSeq" id="WP_044011369.1">
    <property type="nucleotide sequence ID" value="NZ_AWTT01000050.1"/>
</dbReference>
<proteinExistence type="predicted"/>
<dbReference type="InterPro" id="IPR013321">
    <property type="entry name" value="Arc_rbn_hlx_hlx"/>
</dbReference>
<organism evidence="1 2">
    <name type="scientific">Paucilactobacillus wasatchensis</name>
    <dbReference type="NCBI Taxonomy" id="1335616"/>
    <lineage>
        <taxon>Bacteria</taxon>
        <taxon>Bacillati</taxon>
        <taxon>Bacillota</taxon>
        <taxon>Bacilli</taxon>
        <taxon>Lactobacillales</taxon>
        <taxon>Lactobacillaceae</taxon>
        <taxon>Paucilactobacillus</taxon>
    </lineage>
</organism>
<evidence type="ECO:0000313" key="2">
    <source>
        <dbReference type="Proteomes" id="UP000032279"/>
    </source>
</evidence>
<dbReference type="Proteomes" id="UP000032279">
    <property type="component" value="Unassembled WGS sequence"/>
</dbReference>
<gene>
    <name evidence="1" type="ORF">WDC_1676</name>
</gene>
<dbReference type="PATRIC" id="fig|1335616.4.peg.1684"/>
<dbReference type="Gene3D" id="1.10.1220.10">
    <property type="entry name" value="Met repressor-like"/>
    <property type="match status" value="1"/>
</dbReference>